<dbReference type="PANTHER" id="PTHR34821">
    <property type="entry name" value="INNER MEMBRANE PROTEIN YDCZ"/>
    <property type="match status" value="1"/>
</dbReference>
<keyword evidence="1" id="KW-1133">Transmembrane helix</keyword>
<proteinExistence type="predicted"/>
<evidence type="ECO:0000313" key="2">
    <source>
        <dbReference type="EMBL" id="SKA91812.1"/>
    </source>
</evidence>
<evidence type="ECO:0000313" key="3">
    <source>
        <dbReference type="Proteomes" id="UP000190027"/>
    </source>
</evidence>
<dbReference type="Proteomes" id="UP000190027">
    <property type="component" value="Unassembled WGS sequence"/>
</dbReference>
<feature type="transmembrane region" description="Helical" evidence="1">
    <location>
        <begin position="15"/>
        <end position="34"/>
    </location>
</feature>
<dbReference type="Pfam" id="PF04657">
    <property type="entry name" value="DMT_YdcZ"/>
    <property type="match status" value="1"/>
</dbReference>
<name>A0A1T4XQJ1_9BACT</name>
<dbReference type="EMBL" id="FUYC01000015">
    <property type="protein sequence ID" value="SKA91812.1"/>
    <property type="molecule type" value="Genomic_DNA"/>
</dbReference>
<dbReference type="GO" id="GO:0005886">
    <property type="term" value="C:plasma membrane"/>
    <property type="evidence" value="ECO:0007669"/>
    <property type="project" value="TreeGrafter"/>
</dbReference>
<feature type="transmembrane region" description="Helical" evidence="1">
    <location>
        <begin position="81"/>
        <end position="101"/>
    </location>
</feature>
<feature type="transmembrane region" description="Helical" evidence="1">
    <location>
        <begin position="108"/>
        <end position="132"/>
    </location>
</feature>
<dbReference type="STRING" id="1121449.SAMN02745704_02376"/>
<feature type="transmembrane region" description="Helical" evidence="1">
    <location>
        <begin position="46"/>
        <end position="69"/>
    </location>
</feature>
<accession>A0A1T4XQJ1</accession>
<keyword evidence="1" id="KW-0812">Transmembrane</keyword>
<organism evidence="2 3">
    <name type="scientific">Paucidesulfovibrio gracilis DSM 16080</name>
    <dbReference type="NCBI Taxonomy" id="1121449"/>
    <lineage>
        <taxon>Bacteria</taxon>
        <taxon>Pseudomonadati</taxon>
        <taxon>Thermodesulfobacteriota</taxon>
        <taxon>Desulfovibrionia</taxon>
        <taxon>Desulfovibrionales</taxon>
        <taxon>Desulfovibrionaceae</taxon>
        <taxon>Paucidesulfovibrio</taxon>
    </lineage>
</organism>
<protein>
    <submittedName>
        <fullName evidence="2">Transporter family-2 protein</fullName>
    </submittedName>
</protein>
<reference evidence="2 3" key="1">
    <citation type="submission" date="2017-02" db="EMBL/GenBank/DDBJ databases">
        <authorList>
            <person name="Peterson S.W."/>
        </authorList>
    </citation>
    <scope>NUCLEOTIDE SEQUENCE [LARGE SCALE GENOMIC DNA]</scope>
    <source>
        <strain evidence="2 3">DSM 16080</strain>
    </source>
</reference>
<gene>
    <name evidence="2" type="ORF">SAMN02745704_02376</name>
</gene>
<dbReference type="InterPro" id="IPR006750">
    <property type="entry name" value="YdcZ"/>
</dbReference>
<dbReference type="AlphaFoldDB" id="A0A1T4XQJ1"/>
<keyword evidence="3" id="KW-1185">Reference proteome</keyword>
<dbReference type="PANTHER" id="PTHR34821:SF2">
    <property type="entry name" value="INNER MEMBRANE PROTEIN YDCZ"/>
    <property type="match status" value="1"/>
</dbReference>
<sequence length="158" mass="16828">MDLGVKAAYHCRMKSMYILIAMVAGFLVPMQAGINVRLKQAVGDAAASALVSFAVGTVVLALWCVFTRPIVRDVLAARGPWWMWTGGLFGAFFVAATILLAEKVGAGAMLAWIIASQLMGGLILDHFGAFGFAVREISPIRVFGVGLLVLGAVIVQRF</sequence>
<evidence type="ECO:0000256" key="1">
    <source>
        <dbReference type="SAM" id="Phobius"/>
    </source>
</evidence>
<feature type="transmembrane region" description="Helical" evidence="1">
    <location>
        <begin position="138"/>
        <end position="155"/>
    </location>
</feature>
<keyword evidence="1" id="KW-0472">Membrane</keyword>